<dbReference type="InterPro" id="IPR032675">
    <property type="entry name" value="LRR_dom_sf"/>
</dbReference>
<organism evidence="5 6">
    <name type="scientific">Mytilus coruscus</name>
    <name type="common">Sea mussel</name>
    <dbReference type="NCBI Taxonomy" id="42192"/>
    <lineage>
        <taxon>Eukaryota</taxon>
        <taxon>Metazoa</taxon>
        <taxon>Spiralia</taxon>
        <taxon>Lophotrochozoa</taxon>
        <taxon>Mollusca</taxon>
        <taxon>Bivalvia</taxon>
        <taxon>Autobranchia</taxon>
        <taxon>Pteriomorphia</taxon>
        <taxon>Mytilida</taxon>
        <taxon>Mytiloidea</taxon>
        <taxon>Mytilidae</taxon>
        <taxon>Mytilinae</taxon>
        <taxon>Mytilus</taxon>
    </lineage>
</organism>
<reference evidence="5 6" key="1">
    <citation type="submission" date="2020-06" db="EMBL/GenBank/DDBJ databases">
        <authorList>
            <person name="Li R."/>
            <person name="Bekaert M."/>
        </authorList>
    </citation>
    <scope>NUCLEOTIDE SEQUENCE [LARGE SCALE GENOMIC DNA]</scope>
    <source>
        <strain evidence="6">wild</strain>
    </source>
</reference>
<dbReference type="Gene3D" id="3.80.10.10">
    <property type="entry name" value="Ribonuclease Inhibitor"/>
    <property type="match status" value="1"/>
</dbReference>
<evidence type="ECO:0000313" key="6">
    <source>
        <dbReference type="Proteomes" id="UP000507470"/>
    </source>
</evidence>
<dbReference type="PANTHER" id="PTHR24369:SF210">
    <property type="entry name" value="CHAOPTIN-RELATED"/>
    <property type="match status" value="1"/>
</dbReference>
<protein>
    <submittedName>
        <fullName evidence="5">SLIT1</fullName>
    </submittedName>
</protein>
<evidence type="ECO:0000256" key="4">
    <source>
        <dbReference type="SAM" id="SignalP"/>
    </source>
</evidence>
<keyword evidence="1" id="KW-0433">Leucine-rich repeat</keyword>
<evidence type="ECO:0000256" key="3">
    <source>
        <dbReference type="ARBA" id="ARBA00022737"/>
    </source>
</evidence>
<accession>A0A6J8EVB3</accession>
<evidence type="ECO:0000256" key="1">
    <source>
        <dbReference type="ARBA" id="ARBA00022614"/>
    </source>
</evidence>
<dbReference type="SUPFAM" id="SSF52058">
    <property type="entry name" value="L domain-like"/>
    <property type="match status" value="1"/>
</dbReference>
<dbReference type="PANTHER" id="PTHR24369">
    <property type="entry name" value="ANTIGEN BSP, PUTATIVE-RELATED"/>
    <property type="match status" value="1"/>
</dbReference>
<feature type="signal peptide" evidence="4">
    <location>
        <begin position="1"/>
        <end position="19"/>
    </location>
</feature>
<dbReference type="EMBL" id="CACVKT020009878">
    <property type="protein sequence ID" value="CAC5423793.1"/>
    <property type="molecule type" value="Genomic_DNA"/>
</dbReference>
<dbReference type="GO" id="GO:0005886">
    <property type="term" value="C:plasma membrane"/>
    <property type="evidence" value="ECO:0007669"/>
    <property type="project" value="TreeGrafter"/>
</dbReference>
<keyword evidence="2 4" id="KW-0732">Signal</keyword>
<dbReference type="InterPro" id="IPR001611">
    <property type="entry name" value="Leu-rich_rpt"/>
</dbReference>
<dbReference type="OrthoDB" id="6107924at2759"/>
<feature type="chain" id="PRO_5026879740" evidence="4">
    <location>
        <begin position="20"/>
        <end position="414"/>
    </location>
</feature>
<keyword evidence="6" id="KW-1185">Reference proteome</keyword>
<gene>
    <name evidence="5" type="ORF">MCOR_55762</name>
</gene>
<dbReference type="Proteomes" id="UP000507470">
    <property type="component" value="Unassembled WGS sequence"/>
</dbReference>
<evidence type="ECO:0000313" key="5">
    <source>
        <dbReference type="EMBL" id="CAC5423793.1"/>
    </source>
</evidence>
<name>A0A6J8EVB3_MYTCO</name>
<keyword evidence="3" id="KW-0677">Repeat</keyword>
<sequence length="414" mass="48136">MNQIRRMFIVSIMITIANGNKSMYCTYSRNRKHKLIAHCENQGFTSVPRNLSRDINELIISHNLIRNLQNNSFVHYVKMEILILSKNLVSEIQKDAFAGLHLLKVLKVNDNLINITVLPKGVFRHLSHLIDLDISRNKKPLNENTTFVYPDGAFSTLRSLQNLSIDLFMFPEFGAGFSSLQNLTVLKFSRCYLRNSSRFRLLNSTFKHFSTNLKELYISGCRNFFLLEDGLLEYFPHLKILDLSESYVHLYQALRILRPFQNKNMSVINFHHISDSSINEDDFPYSVVITVELIKYLRTICIEALDLSKTGIVDYQQNSLFAFEHPACFKTFIISANRLPATTTYSSQVFSFFEKAINMKVYDCSYLTIDYAHPVYINVYHTEAFYQYLKSTKYFQIPARLGQKLFDSSINRIS</sequence>
<dbReference type="Pfam" id="PF13855">
    <property type="entry name" value="LRR_8"/>
    <property type="match status" value="1"/>
</dbReference>
<proteinExistence type="predicted"/>
<dbReference type="InterPro" id="IPR050541">
    <property type="entry name" value="LRR_TM_domain-containing"/>
</dbReference>
<dbReference type="AlphaFoldDB" id="A0A6J8EVB3"/>
<evidence type="ECO:0000256" key="2">
    <source>
        <dbReference type="ARBA" id="ARBA00022729"/>
    </source>
</evidence>